<dbReference type="Proteomes" id="UP001596978">
    <property type="component" value="Unassembled WGS sequence"/>
</dbReference>
<comment type="caution">
    <text evidence="1">The sequence shown here is derived from an EMBL/GenBank/DDBJ whole genome shotgun (WGS) entry which is preliminary data.</text>
</comment>
<dbReference type="RefSeq" id="WP_386402104.1">
    <property type="nucleotide sequence ID" value="NZ_JBHTJH010000001.1"/>
</dbReference>
<evidence type="ECO:0000313" key="2">
    <source>
        <dbReference type="Proteomes" id="UP001596978"/>
    </source>
</evidence>
<evidence type="ECO:0000313" key="1">
    <source>
        <dbReference type="EMBL" id="MFD0860590.1"/>
    </source>
</evidence>
<dbReference type="SUPFAM" id="SSF49785">
    <property type="entry name" value="Galactose-binding domain-like"/>
    <property type="match status" value="1"/>
</dbReference>
<reference evidence="2" key="1">
    <citation type="journal article" date="2019" name="Int. J. Syst. Evol. Microbiol.">
        <title>The Global Catalogue of Microorganisms (GCM) 10K type strain sequencing project: providing services to taxonomists for standard genome sequencing and annotation.</title>
        <authorList>
            <consortium name="The Broad Institute Genomics Platform"/>
            <consortium name="The Broad Institute Genome Sequencing Center for Infectious Disease"/>
            <person name="Wu L."/>
            <person name="Ma J."/>
        </authorList>
    </citation>
    <scope>NUCLEOTIDE SEQUENCE [LARGE SCALE GENOMIC DNA]</scope>
    <source>
        <strain evidence="2">CCUG 62952</strain>
    </source>
</reference>
<dbReference type="EMBL" id="JBHTJH010000001">
    <property type="protein sequence ID" value="MFD0860590.1"/>
    <property type="molecule type" value="Genomic_DNA"/>
</dbReference>
<dbReference type="PROSITE" id="PS51257">
    <property type="entry name" value="PROKAR_LIPOPROTEIN"/>
    <property type="match status" value="1"/>
</dbReference>
<keyword evidence="2" id="KW-1185">Reference proteome</keyword>
<sequence length="669" mass="73462">MNIFKSLKKYVVFIFLAAISCEESLQEFDLISIVPCTDTNVIENPFIISDFECQNNVTIEDLSIVRNPTETGINTSLFVGEYTDGSSANDGLTINYGSSINLSENGVFRFKLRSQITGELQVKLQNDSSGEVALSSTVFGGDGWQQQEFEFNEFEGFSFNKIIIVFNAGVETNGEDIYYIDDLRFDPTIDPCEDIEVDLSVINDFECQQNYFLGDPNQGDTVVPIVDNPSISGINTSESVGQYTDNGTEPFDNLLIDFGEPIDLSANAQFSIKVFSSIQAPVIAKLEGGSADVERTATIQEANQWVELTFDFTEAQGAGNTRLILFFNAGNNNGTEDDIYYIDDLRFVPFVDVCAGVVTDLSIISDFECQQNYTLANANGIPVVDNPNPNDVNDSDLVGSYTDDGTEPFDFLLVDFGQPFDLSGRPELNIKVLSSSAVPLTAKLEGGTTPLEITANIDVVDEWKNYKFDFTSAIGSDNTRLVIFFNSGQTDGSIQDIYYIDDIRFTTVDCSEIVEDCTGVQPDLSIVNDFDCQQNYGAFGAGFIVQNPNISCENRSSNVGQYTDNGTDPFDALIISFGQAIDLSVNNQFKIKVLSSMAAPLLAKLEGGTTPVEIYQDIAVVGEWTEISYDFSVAQGNGNTTLVLFFNAAETNGTLQDIYYIDDLRFEAP</sequence>
<proteinExistence type="predicted"/>
<organism evidence="1 2">
    <name type="scientific">Sungkyunkwania multivorans</name>
    <dbReference type="NCBI Taxonomy" id="1173618"/>
    <lineage>
        <taxon>Bacteria</taxon>
        <taxon>Pseudomonadati</taxon>
        <taxon>Bacteroidota</taxon>
        <taxon>Flavobacteriia</taxon>
        <taxon>Flavobacteriales</taxon>
        <taxon>Flavobacteriaceae</taxon>
        <taxon>Sungkyunkwania</taxon>
    </lineage>
</organism>
<dbReference type="Gene3D" id="2.60.120.260">
    <property type="entry name" value="Galactose-binding domain-like"/>
    <property type="match status" value="4"/>
</dbReference>
<accession>A0ABW3CT28</accession>
<name>A0ABW3CT28_9FLAO</name>
<protein>
    <submittedName>
        <fullName evidence="1">Uncharacterized protein</fullName>
    </submittedName>
</protein>
<dbReference type="InterPro" id="IPR008979">
    <property type="entry name" value="Galactose-bd-like_sf"/>
</dbReference>
<gene>
    <name evidence="1" type="ORF">ACFQ1M_00095</name>
</gene>